<keyword evidence="1" id="KW-0472">Membrane</keyword>
<evidence type="ECO:0000256" key="1">
    <source>
        <dbReference type="SAM" id="Phobius"/>
    </source>
</evidence>
<keyword evidence="1" id="KW-0812">Transmembrane</keyword>
<organism evidence="2 3">
    <name type="scientific">Bifidobacterium pseudolongum subsp. globosum</name>
    <dbReference type="NCBI Taxonomy" id="1690"/>
    <lineage>
        <taxon>Bacteria</taxon>
        <taxon>Bacillati</taxon>
        <taxon>Actinomycetota</taxon>
        <taxon>Actinomycetes</taxon>
        <taxon>Bifidobacteriales</taxon>
        <taxon>Bifidobacteriaceae</taxon>
        <taxon>Bifidobacterium</taxon>
    </lineage>
</organism>
<gene>
    <name evidence="2" type="ORF">PG2093B_0025</name>
</gene>
<proteinExistence type="predicted"/>
<protein>
    <submittedName>
        <fullName evidence="2">Uncharacterized protein</fullName>
    </submittedName>
</protein>
<name>A0A4Q5A2U7_9BIFI</name>
<feature type="transmembrane region" description="Helical" evidence="1">
    <location>
        <begin position="121"/>
        <end position="143"/>
    </location>
</feature>
<reference evidence="2 3" key="1">
    <citation type="submission" date="2018-12" db="EMBL/GenBank/DDBJ databases">
        <title>Unveiling genomic diversity among members of the Bifidobacterium pseudolongum species, a widely distributed gut commensal of the animal kingdom.</title>
        <authorList>
            <person name="Lugli G.A."/>
            <person name="Duranti S."/>
            <person name="Albert K."/>
            <person name="Mancabelli L."/>
            <person name="Napoli S."/>
            <person name="Viappiani A."/>
            <person name="Anzalone R."/>
            <person name="Longhi G."/>
            <person name="Milani C."/>
            <person name="Turroni F."/>
            <person name="Alessandri G."/>
            <person name="Sela D.A."/>
            <person name="Van Sinderen D."/>
            <person name="Ventura M."/>
        </authorList>
    </citation>
    <scope>NUCLEOTIDE SEQUENCE [LARGE SCALE GENOMIC DNA]</scope>
    <source>
        <strain evidence="2 3">2093B</strain>
    </source>
</reference>
<accession>A0A4Q5A2U7</accession>
<dbReference type="AlphaFoldDB" id="A0A4Q5A2U7"/>
<keyword evidence="1" id="KW-1133">Transmembrane helix</keyword>
<sequence>MDELTSYQTVAVQQKIMSMMQVADPRVQYLQNRVSEIVADLCAHNMFNQDGSISDQQWNEWLTQYYPAWVFQKGQLAPQNNANQSSTYPAEVQRKINQVPQQANPLQTQTSHNPLFQKRDFWFGFALGTVTAAIVALIVVIFANMTGSTTNNALPEESNLSSVYERCSSTSSRIKLSNDEKSITIEESQYSSLEALECIADATSMPDATFSNIEQTTGLDGRQSAEWGPYKASWSFNANRKSNAFQLVLEIK</sequence>
<evidence type="ECO:0000313" key="2">
    <source>
        <dbReference type="EMBL" id="RYQ12659.1"/>
    </source>
</evidence>
<comment type="caution">
    <text evidence="2">The sequence shown here is derived from an EMBL/GenBank/DDBJ whole genome shotgun (WGS) entry which is preliminary data.</text>
</comment>
<dbReference type="Proteomes" id="UP000292568">
    <property type="component" value="Unassembled WGS sequence"/>
</dbReference>
<evidence type="ECO:0000313" key="3">
    <source>
        <dbReference type="Proteomes" id="UP000292568"/>
    </source>
</evidence>
<dbReference type="EMBL" id="RYUH01000001">
    <property type="protein sequence ID" value="RYQ12659.1"/>
    <property type="molecule type" value="Genomic_DNA"/>
</dbReference>
<dbReference type="RefSeq" id="WP_129896608.1">
    <property type="nucleotide sequence ID" value="NZ_RYUH01000001.1"/>
</dbReference>